<dbReference type="InterPro" id="IPR006133">
    <property type="entry name" value="DNA-dir_DNA_pol_B_exonuc"/>
</dbReference>
<dbReference type="CDD" id="cd05533">
    <property type="entry name" value="POLBc_delta"/>
    <property type="match status" value="1"/>
</dbReference>
<dbReference type="Gene3D" id="3.30.420.10">
    <property type="entry name" value="Ribonuclease H-like superfamily/Ribonuclease H"/>
    <property type="match status" value="1"/>
</dbReference>
<feature type="region of interest" description="Disordered" evidence="21">
    <location>
        <begin position="20"/>
        <end position="49"/>
    </location>
</feature>
<keyword evidence="11" id="KW-0378">Hydrolase</keyword>
<feature type="region of interest" description="Disordered" evidence="21">
    <location>
        <begin position="1654"/>
        <end position="1683"/>
    </location>
</feature>
<dbReference type="GO" id="GO:0008296">
    <property type="term" value="F:3'-5'-DNA exonuclease activity"/>
    <property type="evidence" value="ECO:0007669"/>
    <property type="project" value="TreeGrafter"/>
</dbReference>
<dbReference type="InterPro" id="IPR023211">
    <property type="entry name" value="DNA_pol_palm_dom_sf"/>
</dbReference>
<keyword evidence="24" id="KW-1185">Reference proteome</keyword>
<keyword evidence="17 20" id="KW-0238">DNA-binding</keyword>
<dbReference type="InterPro" id="IPR029071">
    <property type="entry name" value="Ubiquitin-like_domsf"/>
</dbReference>
<dbReference type="InterPro" id="IPR000159">
    <property type="entry name" value="RA_dom"/>
</dbReference>
<dbReference type="Gene3D" id="1.10.132.60">
    <property type="entry name" value="DNA polymerase family B, C-terminal domain"/>
    <property type="match status" value="1"/>
</dbReference>
<evidence type="ECO:0000256" key="12">
    <source>
        <dbReference type="ARBA" id="ARBA00022833"/>
    </source>
</evidence>
<dbReference type="InterPro" id="IPR006172">
    <property type="entry name" value="DNA-dir_DNA_pol_B"/>
</dbReference>
<keyword evidence="10 20" id="KW-0863">Zinc-finger</keyword>
<comment type="similarity">
    <text evidence="3 20">Belongs to the DNA polymerase type-B family.</text>
</comment>
<keyword evidence="13" id="KW-0269">Exonuclease</keyword>
<dbReference type="EC" id="2.7.7.7" evidence="20"/>
<evidence type="ECO:0000256" key="2">
    <source>
        <dbReference type="ARBA" id="ARBA00004123"/>
    </source>
</evidence>
<dbReference type="PROSITE" id="PS50200">
    <property type="entry name" value="RA"/>
    <property type="match status" value="1"/>
</dbReference>
<dbReference type="InterPro" id="IPR006134">
    <property type="entry name" value="DNA-dir_DNA_pol_B_multi_dom"/>
</dbReference>
<dbReference type="PROSITE" id="PS00116">
    <property type="entry name" value="DNA_POLYMERASE_B"/>
    <property type="match status" value="1"/>
</dbReference>
<keyword evidence="4 20" id="KW-0004">4Fe-4S</keyword>
<dbReference type="GO" id="GO:0008270">
    <property type="term" value="F:zinc ion binding"/>
    <property type="evidence" value="ECO:0007669"/>
    <property type="project" value="UniProtKB-KW"/>
</dbReference>
<evidence type="ECO:0000256" key="5">
    <source>
        <dbReference type="ARBA" id="ARBA00022679"/>
    </source>
</evidence>
<dbReference type="SMART" id="SM00314">
    <property type="entry name" value="RA"/>
    <property type="match status" value="1"/>
</dbReference>
<feature type="region of interest" description="Disordered" evidence="21">
    <location>
        <begin position="1270"/>
        <end position="1301"/>
    </location>
</feature>
<evidence type="ECO:0000256" key="15">
    <source>
        <dbReference type="ARBA" id="ARBA00023004"/>
    </source>
</evidence>
<evidence type="ECO:0000256" key="18">
    <source>
        <dbReference type="ARBA" id="ARBA00023242"/>
    </source>
</evidence>
<keyword evidence="7 20" id="KW-0235">DNA replication</keyword>
<dbReference type="Pfam" id="PF03104">
    <property type="entry name" value="DNA_pol_B_exo1"/>
    <property type="match status" value="1"/>
</dbReference>
<dbReference type="FunFam" id="1.10.132.60:FF:000001">
    <property type="entry name" value="DNA polymerase"/>
    <property type="match status" value="1"/>
</dbReference>
<dbReference type="PANTHER" id="PTHR10322">
    <property type="entry name" value="DNA POLYMERASE CATALYTIC SUBUNIT"/>
    <property type="match status" value="1"/>
</dbReference>
<comment type="catalytic activity">
    <reaction evidence="19 20">
        <text>DNA(n) + a 2'-deoxyribonucleoside 5'-triphosphate = DNA(n+1) + diphosphate</text>
        <dbReference type="Rhea" id="RHEA:22508"/>
        <dbReference type="Rhea" id="RHEA-COMP:17339"/>
        <dbReference type="Rhea" id="RHEA-COMP:17340"/>
        <dbReference type="ChEBI" id="CHEBI:33019"/>
        <dbReference type="ChEBI" id="CHEBI:61560"/>
        <dbReference type="ChEBI" id="CHEBI:173112"/>
        <dbReference type="EC" id="2.7.7.7"/>
    </reaction>
</comment>
<keyword evidence="8" id="KW-0540">Nuclease</keyword>
<dbReference type="Pfam" id="PF00136">
    <property type="entry name" value="DNA_pol_B"/>
    <property type="match status" value="1"/>
</dbReference>
<dbReference type="InterPro" id="IPR036397">
    <property type="entry name" value="RNaseH_sf"/>
</dbReference>
<evidence type="ECO:0000256" key="11">
    <source>
        <dbReference type="ARBA" id="ARBA00022801"/>
    </source>
</evidence>
<dbReference type="GO" id="GO:0003677">
    <property type="term" value="F:DNA binding"/>
    <property type="evidence" value="ECO:0007669"/>
    <property type="project" value="UniProtKB-KW"/>
</dbReference>
<proteinExistence type="inferred from homology"/>
<keyword evidence="15 20" id="KW-0408">Iron</keyword>
<feature type="compositionally biased region" description="Basic and acidic residues" evidence="21">
    <location>
        <begin position="1548"/>
        <end position="1568"/>
    </location>
</feature>
<dbReference type="GO" id="GO:0007165">
    <property type="term" value="P:signal transduction"/>
    <property type="evidence" value="ECO:0007669"/>
    <property type="project" value="InterPro"/>
</dbReference>
<evidence type="ECO:0000256" key="19">
    <source>
        <dbReference type="ARBA" id="ARBA00049244"/>
    </source>
</evidence>
<dbReference type="GO" id="GO:0006287">
    <property type="term" value="P:base-excision repair, gap-filling"/>
    <property type="evidence" value="ECO:0007669"/>
    <property type="project" value="TreeGrafter"/>
</dbReference>
<dbReference type="Gene3D" id="3.10.20.90">
    <property type="entry name" value="Phosphatidylinositol 3-kinase Catalytic Subunit, Chain A, domain 1"/>
    <property type="match status" value="1"/>
</dbReference>
<dbReference type="Pfam" id="PF14260">
    <property type="entry name" value="zf-C4pol"/>
    <property type="match status" value="1"/>
</dbReference>
<keyword evidence="9 20" id="KW-0479">Metal-binding</keyword>
<dbReference type="PANTHER" id="PTHR10322:SF23">
    <property type="entry name" value="DNA POLYMERASE DELTA CATALYTIC SUBUNIT"/>
    <property type="match status" value="1"/>
</dbReference>
<evidence type="ECO:0000256" key="17">
    <source>
        <dbReference type="ARBA" id="ARBA00023125"/>
    </source>
</evidence>
<keyword evidence="18 20" id="KW-0539">Nucleus</keyword>
<feature type="region of interest" description="Disordered" evidence="21">
    <location>
        <begin position="1548"/>
        <end position="1591"/>
    </location>
</feature>
<dbReference type="GO" id="GO:0045004">
    <property type="term" value="P:DNA replication proofreading"/>
    <property type="evidence" value="ECO:0007669"/>
    <property type="project" value="TreeGrafter"/>
</dbReference>
<dbReference type="CDD" id="cd05777">
    <property type="entry name" value="DNA_polB_delta_exo"/>
    <property type="match status" value="1"/>
</dbReference>
<dbReference type="GO" id="GO:0043625">
    <property type="term" value="C:delta DNA polymerase complex"/>
    <property type="evidence" value="ECO:0007669"/>
    <property type="project" value="TreeGrafter"/>
</dbReference>
<keyword evidence="5 20" id="KW-0808">Transferase</keyword>
<evidence type="ECO:0000313" key="23">
    <source>
        <dbReference type="EnsemblMetazoa" id="G4397.2:cds"/>
    </source>
</evidence>
<dbReference type="InterPro" id="IPR017964">
    <property type="entry name" value="DNA-dir_DNA_pol_B_CS"/>
</dbReference>
<organism evidence="23 24">
    <name type="scientific">Magallana gigas</name>
    <name type="common">Pacific oyster</name>
    <name type="synonym">Crassostrea gigas</name>
    <dbReference type="NCBI Taxonomy" id="29159"/>
    <lineage>
        <taxon>Eukaryota</taxon>
        <taxon>Metazoa</taxon>
        <taxon>Spiralia</taxon>
        <taxon>Lophotrochozoa</taxon>
        <taxon>Mollusca</taxon>
        <taxon>Bivalvia</taxon>
        <taxon>Autobranchia</taxon>
        <taxon>Pteriomorphia</taxon>
        <taxon>Ostreida</taxon>
        <taxon>Ostreoidea</taxon>
        <taxon>Ostreidae</taxon>
        <taxon>Magallana</taxon>
    </lineage>
</organism>
<dbReference type="InterPro" id="IPR012337">
    <property type="entry name" value="RNaseH-like_sf"/>
</dbReference>
<dbReference type="GO" id="GO:0000166">
    <property type="term" value="F:nucleotide binding"/>
    <property type="evidence" value="ECO:0007669"/>
    <property type="project" value="InterPro"/>
</dbReference>
<dbReference type="FunFam" id="1.10.287.690:FF:000001">
    <property type="entry name" value="DNA polymerase"/>
    <property type="match status" value="1"/>
</dbReference>
<dbReference type="FunFam" id="3.30.342.10:FF:000003">
    <property type="entry name" value="DNA polymerase"/>
    <property type="match status" value="1"/>
</dbReference>
<evidence type="ECO:0000256" key="13">
    <source>
        <dbReference type="ARBA" id="ARBA00022839"/>
    </source>
</evidence>
<evidence type="ECO:0000313" key="24">
    <source>
        <dbReference type="Proteomes" id="UP000005408"/>
    </source>
</evidence>
<keyword evidence="6 20" id="KW-0548">Nucleotidyltransferase</keyword>
<evidence type="ECO:0000259" key="22">
    <source>
        <dbReference type="PROSITE" id="PS50200"/>
    </source>
</evidence>
<evidence type="ECO:0000256" key="10">
    <source>
        <dbReference type="ARBA" id="ARBA00022771"/>
    </source>
</evidence>
<feature type="region of interest" description="Disordered" evidence="21">
    <location>
        <begin position="66"/>
        <end position="89"/>
    </location>
</feature>
<accession>A0A8W8N9C7</accession>
<evidence type="ECO:0000256" key="6">
    <source>
        <dbReference type="ARBA" id="ARBA00022695"/>
    </source>
</evidence>
<keyword evidence="12 20" id="KW-0862">Zinc</keyword>
<dbReference type="InterPro" id="IPR042087">
    <property type="entry name" value="DNA_pol_B_thumb"/>
</dbReference>
<feature type="compositionally biased region" description="Basic and acidic residues" evidence="21">
    <location>
        <begin position="1292"/>
        <end position="1301"/>
    </location>
</feature>
<dbReference type="SUPFAM" id="SSF53098">
    <property type="entry name" value="Ribonuclease H-like"/>
    <property type="match status" value="1"/>
</dbReference>
<dbReference type="SUPFAM" id="SSF56672">
    <property type="entry name" value="DNA/RNA polymerases"/>
    <property type="match status" value="1"/>
</dbReference>
<dbReference type="Gene3D" id="1.10.287.690">
    <property type="entry name" value="Helix hairpin bin"/>
    <property type="match status" value="1"/>
</dbReference>
<feature type="domain" description="Ras-associating" evidence="22">
    <location>
        <begin position="1185"/>
        <end position="1255"/>
    </location>
</feature>
<dbReference type="SMART" id="SM00486">
    <property type="entry name" value="POLBc"/>
    <property type="match status" value="1"/>
</dbReference>
<dbReference type="GO" id="GO:0051539">
    <property type="term" value="F:4 iron, 4 sulfur cluster binding"/>
    <property type="evidence" value="ECO:0007669"/>
    <property type="project" value="UniProtKB-KW"/>
</dbReference>
<dbReference type="PRINTS" id="PR00106">
    <property type="entry name" value="DNAPOLB"/>
</dbReference>
<dbReference type="EnsemblMetazoa" id="G4397.2">
    <property type="protein sequence ID" value="G4397.2:cds"/>
    <property type="gene ID" value="G4397"/>
</dbReference>
<dbReference type="InterPro" id="IPR043502">
    <property type="entry name" value="DNA/RNA_pol_sf"/>
</dbReference>
<evidence type="ECO:0000256" key="9">
    <source>
        <dbReference type="ARBA" id="ARBA00022723"/>
    </source>
</evidence>
<dbReference type="GO" id="GO:0006297">
    <property type="term" value="P:nucleotide-excision repair, DNA gap filling"/>
    <property type="evidence" value="ECO:0007669"/>
    <property type="project" value="TreeGrafter"/>
</dbReference>
<evidence type="ECO:0000256" key="3">
    <source>
        <dbReference type="ARBA" id="ARBA00005755"/>
    </source>
</evidence>
<keyword evidence="14 20" id="KW-0239">DNA-directed DNA polymerase</keyword>
<dbReference type="InterPro" id="IPR025687">
    <property type="entry name" value="Znf-C4pol"/>
</dbReference>
<comment type="cofactor">
    <cofactor evidence="1 20">
        <name>[4Fe-4S] cluster</name>
        <dbReference type="ChEBI" id="CHEBI:49883"/>
    </cofactor>
</comment>
<dbReference type="Gene3D" id="3.30.342.10">
    <property type="entry name" value="DNA Polymerase, chain B, domain 1"/>
    <property type="match status" value="1"/>
</dbReference>
<dbReference type="Gene3D" id="3.90.1600.10">
    <property type="entry name" value="Palm domain of DNA polymerase"/>
    <property type="match status" value="1"/>
</dbReference>
<dbReference type="FunFam" id="3.30.420.10:FF:000351">
    <property type="entry name" value="DNA polymerase"/>
    <property type="match status" value="1"/>
</dbReference>
<dbReference type="CDD" id="cd16123">
    <property type="entry name" value="RA_RASSF7_like"/>
    <property type="match status" value="1"/>
</dbReference>
<evidence type="ECO:0000256" key="4">
    <source>
        <dbReference type="ARBA" id="ARBA00022485"/>
    </source>
</evidence>
<dbReference type="InterPro" id="IPR050240">
    <property type="entry name" value="DNA_pol_type-B"/>
</dbReference>
<keyword evidence="16 20" id="KW-0411">Iron-sulfur</keyword>
<evidence type="ECO:0000256" key="8">
    <source>
        <dbReference type="ARBA" id="ARBA00022722"/>
    </source>
</evidence>
<evidence type="ECO:0000256" key="1">
    <source>
        <dbReference type="ARBA" id="ARBA00001966"/>
    </source>
</evidence>
<comment type="subcellular location">
    <subcellularLocation>
        <location evidence="2 20">Nucleus</location>
    </subcellularLocation>
</comment>
<dbReference type="GO" id="GO:0003887">
    <property type="term" value="F:DNA-directed DNA polymerase activity"/>
    <property type="evidence" value="ECO:0007669"/>
    <property type="project" value="UniProtKB-KW"/>
</dbReference>
<evidence type="ECO:0000256" key="14">
    <source>
        <dbReference type="ARBA" id="ARBA00022932"/>
    </source>
</evidence>
<dbReference type="Proteomes" id="UP000005408">
    <property type="component" value="Unassembled WGS sequence"/>
</dbReference>
<name>A0A8W8N9C7_MAGGI</name>
<evidence type="ECO:0000256" key="20">
    <source>
        <dbReference type="RuleBase" id="RU000442"/>
    </source>
</evidence>
<reference evidence="23" key="1">
    <citation type="submission" date="2022-08" db="UniProtKB">
        <authorList>
            <consortium name="EnsemblMetazoa"/>
        </authorList>
    </citation>
    <scope>IDENTIFICATION</scope>
    <source>
        <strain evidence="23">05x7-T-G4-1.051#20</strain>
    </source>
</reference>
<evidence type="ECO:0000256" key="21">
    <source>
        <dbReference type="SAM" id="MobiDB-lite"/>
    </source>
</evidence>
<evidence type="ECO:0000256" key="7">
    <source>
        <dbReference type="ARBA" id="ARBA00022705"/>
    </source>
</evidence>
<dbReference type="Pfam" id="PF24055">
    <property type="entry name" value="POL3_N"/>
    <property type="match status" value="1"/>
</dbReference>
<dbReference type="InterPro" id="IPR056435">
    <property type="entry name" value="DPOD/Z_N"/>
</dbReference>
<dbReference type="NCBIfam" id="TIGR00592">
    <property type="entry name" value="pol2"/>
    <property type="match status" value="1"/>
</dbReference>
<dbReference type="SUPFAM" id="SSF54236">
    <property type="entry name" value="Ubiquitin-like"/>
    <property type="match status" value="1"/>
</dbReference>
<feature type="compositionally biased region" description="Polar residues" evidence="21">
    <location>
        <begin position="1575"/>
        <end position="1590"/>
    </location>
</feature>
<evidence type="ECO:0000256" key="16">
    <source>
        <dbReference type="ARBA" id="ARBA00023014"/>
    </source>
</evidence>
<protein>
    <recommendedName>
        <fullName evidence="20">DNA polymerase</fullName>
        <ecNumber evidence="20">2.7.7.7</ecNumber>
    </recommendedName>
</protein>
<sequence length="1683" mass="193600">MIGIGKQTIFYFAARQNENCTQKKSNMKKGGPPNKKPRFNDEDEPSHFEDELALLDEIEMEMQDNFDEHDGTAGDSPEDVNAPTKWCRPPLPNMKADKDKLVFQQIDVDHYIGRHLPGMPGATQGPVPVIRMYGVTLNGNSVLAHIHGFAPYFFVPAQQGFKREHCEQFRKHLDSVVRGDLRSNREEIQTAVLAVDFVMKESIYGFHGNKKIPFLKITVAIPRLIAPAKRLLEQGFTCPGYSSNGFQAYESNIDFEVRFMVDTDVVGCSWIEIPAGKYRIRTKDDPKFPVKSRCQMEVDVSWEDFISHVPEGEWSAMAPFRILSYDIECAGRKGVFPEPDKDPVIQIANMVIRQGERDPFIRNVFTLRSCAPVVGSQVISNEKESDLLKKWAEFVRVVDPDIITGYNIQNFDFPYVINRANHLKVMDFTFLGRQRDVRSVIKESMFQSKQMGKRENKVINIEGRVQFDLLQILLRDYKLRSYTLNAVSFHFLQEQKEDVQHSIITDLQNGNDQTRRRLAVYCLKDAILPLRLLDKLMCVINYMEMARVTGVPLPYLLSRGQQVKVVSQLLRKAKEQDLVLPTHKVETGDEYEGATVIEPVKGFYDSPIATLDFSSLYPSIMMAHNLCYTTLLSQHSIQKEGLTPDQYIKTPSGNYFIKTQHRKGLLPEILEHLLSARKKAKADLKKETDPFKKKVLDGRQLALKISANSVYGFTGAQVGKLPCLEISQSVTAFGRMMIEQTKTYVEEHYTIANGYQHDAKVIYGDTDSVMCKFGVGTVAEAMKLGQEAADLISEKFIKPIKLEFEKVYFPYLLINKKRYAGLYWTNPEKHDKMDCKGIETVRRDNSPLVANLINTCLQLILINRDPQGAVEYAKQAISDLLCNRIDISQLVITKELTKTGDEYAGKQAHVELAHRMKKRDPGSAPQLGDRVPYVIIAGTKGSAAYMNSEDPIYVLENNIAIDTQYYLENQLSKPLLRIFEPILGEKKAESELLRGDHTRTKTKVASKVGGLMAFAKKKATCIGCRTVLQEDGIAVCKYCKPKESEIYQKEISHLNILEEKFSRLWTQCQRCQGSLHEDVLCTSRDCPIFYMRKKVQKDLADQDKLLHRPRFWIFNKFFVVDASDFKTTPDSLRIICILNLKQRSSDGIFKLKIREIRLLKMEYPEQLVVEVPVWVCGTQKWVTGLTKRTTCDDVIYALLYNDGQHEMESTDKYTIYERWRDVERPLQGRTKILKIWRAWGAEQCNIQLAMRHADEIGEYGEFLHSRRRRHRRIKNKERESRSRHSKSKSEHRHGESESRLKSMEELAKLVIQQERRLHDIGHRIENTDRKIYSIESELHECRVAKDGENYLQDAYLNSGLEDSMAEFLRNVEPENLEMYIQFCERVIDLDDKIKNEESKMMDLSGQIFEQSSMNDAFCNADMYNTDRNIESELANLQAELNRIVSANMMQKYKAVEITKEIDYCDKVLNQKQDVIQQLQRELEYVEKCDDDVDRVPKSKPNHQTVDYFHTSTPITHHTESKIKHSARRENDSEADYVNIGAIMEWQDKEEQGSCEQDSKETNAKKNSFDIEDSFSVDTDNTSNDSQFGSTNHRERFQQNRPIFQFPAPNSLDNDELISERIHKEIYAYKTPRKCGDFTRSLTSLNGDRSFACTKSMDENDSNSDTGLSSMHSDESPNLLETLV</sequence>